<feature type="region of interest" description="Disordered" evidence="1">
    <location>
        <begin position="328"/>
        <end position="392"/>
    </location>
</feature>
<accession>A0ABP1DFZ0</accession>
<protein>
    <recommendedName>
        <fullName evidence="4">Serine/threonine protein phosphatase PP2A-associated protein</fullName>
    </recommendedName>
</protein>
<dbReference type="Pfam" id="PF04177">
    <property type="entry name" value="TAP42"/>
    <property type="match status" value="1"/>
</dbReference>
<dbReference type="PANTHER" id="PTHR10933:SF9">
    <property type="entry name" value="IMMUNOGLOBULIN-BINDING PROTEIN 1"/>
    <property type="match status" value="1"/>
</dbReference>
<dbReference type="Proteomes" id="UP001497453">
    <property type="component" value="Chromosome 3"/>
</dbReference>
<evidence type="ECO:0008006" key="4">
    <source>
        <dbReference type="Google" id="ProtNLM"/>
    </source>
</evidence>
<dbReference type="EMBL" id="OZ037946">
    <property type="protein sequence ID" value="CAL1705549.1"/>
    <property type="molecule type" value="Genomic_DNA"/>
</dbReference>
<dbReference type="PANTHER" id="PTHR10933">
    <property type="entry name" value="IMMUNOGLOBULIN-BINDING PROTEIN 1"/>
    <property type="match status" value="1"/>
</dbReference>
<feature type="compositionally biased region" description="Basic and acidic residues" evidence="1">
    <location>
        <begin position="244"/>
        <end position="256"/>
    </location>
</feature>
<keyword evidence="3" id="KW-1185">Reference proteome</keyword>
<feature type="compositionally biased region" description="Polar residues" evidence="1">
    <location>
        <begin position="337"/>
        <end position="350"/>
    </location>
</feature>
<evidence type="ECO:0000313" key="3">
    <source>
        <dbReference type="Proteomes" id="UP001497453"/>
    </source>
</evidence>
<dbReference type="InterPro" id="IPR038511">
    <property type="entry name" value="TAP42/TAP46-like_sf"/>
</dbReference>
<evidence type="ECO:0000256" key="1">
    <source>
        <dbReference type="SAM" id="MobiDB-lite"/>
    </source>
</evidence>
<reference evidence="3" key="1">
    <citation type="submission" date="2024-04" db="EMBL/GenBank/DDBJ databases">
        <authorList>
            <person name="Shaw F."/>
            <person name="Minotto A."/>
        </authorList>
    </citation>
    <scope>NUCLEOTIDE SEQUENCE [LARGE SCALE GENOMIC DNA]</scope>
</reference>
<proteinExistence type="predicted"/>
<gene>
    <name evidence="2" type="ORF">GFSPODELE1_LOCUS5475</name>
</gene>
<name>A0ABP1DFZ0_9APHY</name>
<feature type="region of interest" description="Disordered" evidence="1">
    <location>
        <begin position="181"/>
        <end position="201"/>
    </location>
</feature>
<dbReference type="InterPro" id="IPR007304">
    <property type="entry name" value="TAP46-like"/>
</dbReference>
<organism evidence="2 3">
    <name type="scientific">Somion occarium</name>
    <dbReference type="NCBI Taxonomy" id="3059160"/>
    <lineage>
        <taxon>Eukaryota</taxon>
        <taxon>Fungi</taxon>
        <taxon>Dikarya</taxon>
        <taxon>Basidiomycota</taxon>
        <taxon>Agaricomycotina</taxon>
        <taxon>Agaricomycetes</taxon>
        <taxon>Polyporales</taxon>
        <taxon>Cerrenaceae</taxon>
        <taxon>Somion</taxon>
    </lineage>
</organism>
<evidence type="ECO:0000313" key="2">
    <source>
        <dbReference type="EMBL" id="CAL1705549.1"/>
    </source>
</evidence>
<feature type="region of interest" description="Disordered" evidence="1">
    <location>
        <begin position="234"/>
        <end position="256"/>
    </location>
</feature>
<sequence length="392" mass="44081">MSEVPLPILFHRALQTASKAANLPTIEDETQELIQSAVDDLLTVRSHITDLSLFSPNESIGDIATKDLVYLSVPFAIAQVQKRARIIDREERIDHALRVLSYFRSFLSILETYDIVPEAEKSLYERRASSVNDPAKRRELRIKQFQKEKELKARIESLRKRRKQGPSDTEPSSEFELIASLLPPPSSEKSASGEEEDPETEDILREVTLVLLRLFYAQTHGEVDSLQQELELLKSAPPTPPKLPIDDSRQGKTKEQDEMWRLDAPPLIGGPGGRGPLLDPSGKPLRPFTILPSSAADRARLQAQVFQPDHRLPTMTVDEYLEIEGQRGNIITGGGPQSESKPTTSEQLQLDSEMEGTAFSEQKTEEKRQKDEKWAQYTDTHPRGAGNIMNRG</sequence>
<feature type="compositionally biased region" description="Basic and acidic residues" evidence="1">
    <location>
        <begin position="362"/>
        <end position="374"/>
    </location>
</feature>
<dbReference type="Gene3D" id="1.25.40.540">
    <property type="entry name" value="TAP42-like family"/>
    <property type="match status" value="1"/>
</dbReference>